<name>A0A0M9BLS4_9BACL</name>
<dbReference type="GO" id="GO:0003677">
    <property type="term" value="F:DNA binding"/>
    <property type="evidence" value="ECO:0007669"/>
    <property type="project" value="UniProtKB-KW"/>
</dbReference>
<sequence>MLTSDTEKLFTAYRIIGTKWIIHILCTLSQGPKKFSEIYGCVPSISEAILSKRLKDLQNDNLVNRTGLTHSIQNMYELTPKGAALAAFIPCLMDWFTENMN</sequence>
<dbReference type="PROSITE" id="PS51118">
    <property type="entry name" value="HTH_HXLR"/>
    <property type="match status" value="1"/>
</dbReference>
<reference evidence="5 6" key="1">
    <citation type="submission" date="2015-08" db="EMBL/GenBank/DDBJ databases">
        <title>Draft genome sequence of cellulolytic and xylanolytic Paenibacillus sp. A59, isolated from a decaying forest soil from Patagonia, Argentina.</title>
        <authorList>
            <person name="Ghio S."/>
            <person name="Caceres A.M."/>
            <person name="Talia P."/>
            <person name="Grasso D."/>
            <person name="Campos E."/>
        </authorList>
    </citation>
    <scope>NUCLEOTIDE SEQUENCE [LARGE SCALE GENOMIC DNA]</scope>
    <source>
        <strain evidence="5 6">A59</strain>
    </source>
</reference>
<evidence type="ECO:0000256" key="1">
    <source>
        <dbReference type="ARBA" id="ARBA00023015"/>
    </source>
</evidence>
<dbReference type="RefSeq" id="WP_053782220.1">
    <property type="nucleotide sequence ID" value="NZ_LITU01000068.1"/>
</dbReference>
<dbReference type="InterPro" id="IPR002577">
    <property type="entry name" value="HTH_HxlR"/>
</dbReference>
<dbReference type="InterPro" id="IPR036388">
    <property type="entry name" value="WH-like_DNA-bd_sf"/>
</dbReference>
<dbReference type="SUPFAM" id="SSF46785">
    <property type="entry name" value="Winged helix' DNA-binding domain"/>
    <property type="match status" value="1"/>
</dbReference>
<keyword evidence="1" id="KW-0805">Transcription regulation</keyword>
<dbReference type="Gene3D" id="1.10.10.10">
    <property type="entry name" value="Winged helix-like DNA-binding domain superfamily/Winged helix DNA-binding domain"/>
    <property type="match status" value="1"/>
</dbReference>
<keyword evidence="2" id="KW-0238">DNA-binding</keyword>
<dbReference type="Pfam" id="PF01638">
    <property type="entry name" value="HxlR"/>
    <property type="match status" value="1"/>
</dbReference>
<dbReference type="OrthoDB" id="2626971at2"/>
<keyword evidence="6" id="KW-1185">Reference proteome</keyword>
<proteinExistence type="predicted"/>
<dbReference type="EMBL" id="LITU01000068">
    <property type="protein sequence ID" value="KOY14793.1"/>
    <property type="molecule type" value="Genomic_DNA"/>
</dbReference>
<evidence type="ECO:0000313" key="6">
    <source>
        <dbReference type="Proteomes" id="UP000037688"/>
    </source>
</evidence>
<dbReference type="AlphaFoldDB" id="A0A0M9BLS4"/>
<evidence type="ECO:0000313" key="5">
    <source>
        <dbReference type="EMBL" id="KOY14793.1"/>
    </source>
</evidence>
<feature type="domain" description="HTH hxlR-type" evidence="4">
    <location>
        <begin position="6"/>
        <end position="101"/>
    </location>
</feature>
<dbReference type="PANTHER" id="PTHR33204">
    <property type="entry name" value="TRANSCRIPTIONAL REGULATOR, MARR FAMILY"/>
    <property type="match status" value="1"/>
</dbReference>
<dbReference type="PATRIC" id="fig|1705561.3.peg.3835"/>
<evidence type="ECO:0000259" key="4">
    <source>
        <dbReference type="PROSITE" id="PS51118"/>
    </source>
</evidence>
<organism evidence="5 6">
    <name type="scientific">Paenibacillus xylanivorans</name>
    <dbReference type="NCBI Taxonomy" id="1705561"/>
    <lineage>
        <taxon>Bacteria</taxon>
        <taxon>Bacillati</taxon>
        <taxon>Bacillota</taxon>
        <taxon>Bacilli</taxon>
        <taxon>Bacillales</taxon>
        <taxon>Paenibacillaceae</taxon>
        <taxon>Paenibacillus</taxon>
    </lineage>
</organism>
<protein>
    <recommendedName>
        <fullName evidence="4">HTH hxlR-type domain-containing protein</fullName>
    </recommendedName>
</protein>
<dbReference type="InterPro" id="IPR036390">
    <property type="entry name" value="WH_DNA-bd_sf"/>
</dbReference>
<evidence type="ECO:0000256" key="3">
    <source>
        <dbReference type="ARBA" id="ARBA00023163"/>
    </source>
</evidence>
<comment type="caution">
    <text evidence="5">The sequence shown here is derived from an EMBL/GenBank/DDBJ whole genome shotgun (WGS) entry which is preliminary data.</text>
</comment>
<gene>
    <name evidence="5" type="ORF">AMS66_18560</name>
</gene>
<keyword evidence="3" id="KW-0804">Transcription</keyword>
<dbReference type="Proteomes" id="UP000037688">
    <property type="component" value="Unassembled WGS sequence"/>
</dbReference>
<evidence type="ECO:0000256" key="2">
    <source>
        <dbReference type="ARBA" id="ARBA00023125"/>
    </source>
</evidence>
<accession>A0A0M9BLS4</accession>